<evidence type="ECO:0000256" key="1">
    <source>
        <dbReference type="SAM" id="MobiDB-lite"/>
    </source>
</evidence>
<evidence type="ECO:0000313" key="4">
    <source>
        <dbReference type="EMBL" id="OSS44317.1"/>
    </source>
</evidence>
<feature type="domain" description="GH16" evidence="3">
    <location>
        <begin position="113"/>
        <end position="210"/>
    </location>
</feature>
<dbReference type="EMBL" id="KZ107858">
    <property type="protein sequence ID" value="OSS44317.1"/>
    <property type="molecule type" value="Genomic_DNA"/>
</dbReference>
<dbReference type="InterPro" id="IPR000757">
    <property type="entry name" value="Beta-glucanase-like"/>
</dbReference>
<keyword evidence="2" id="KW-0732">Signal</keyword>
<dbReference type="CDD" id="cd00413">
    <property type="entry name" value="Glyco_hydrolase_16"/>
    <property type="match status" value="1"/>
</dbReference>
<dbReference type="AlphaFoldDB" id="A0A1Y2LMA0"/>
<evidence type="ECO:0000256" key="2">
    <source>
        <dbReference type="SAM" id="SignalP"/>
    </source>
</evidence>
<dbReference type="GO" id="GO:0005975">
    <property type="term" value="P:carbohydrate metabolic process"/>
    <property type="evidence" value="ECO:0007669"/>
    <property type="project" value="InterPro"/>
</dbReference>
<dbReference type="Pfam" id="PF00722">
    <property type="entry name" value="Glyco_hydro_16"/>
    <property type="match status" value="1"/>
</dbReference>
<dbReference type="Gene3D" id="2.60.120.200">
    <property type="match status" value="1"/>
</dbReference>
<organism evidence="4 5">
    <name type="scientific">Epicoccum nigrum</name>
    <name type="common">Soil fungus</name>
    <name type="synonym">Epicoccum purpurascens</name>
    <dbReference type="NCBI Taxonomy" id="105696"/>
    <lineage>
        <taxon>Eukaryota</taxon>
        <taxon>Fungi</taxon>
        <taxon>Dikarya</taxon>
        <taxon>Ascomycota</taxon>
        <taxon>Pezizomycotina</taxon>
        <taxon>Dothideomycetes</taxon>
        <taxon>Pleosporomycetidae</taxon>
        <taxon>Pleosporales</taxon>
        <taxon>Pleosporineae</taxon>
        <taxon>Didymellaceae</taxon>
        <taxon>Epicoccum</taxon>
    </lineage>
</organism>
<evidence type="ECO:0000259" key="3">
    <source>
        <dbReference type="Pfam" id="PF00722"/>
    </source>
</evidence>
<dbReference type="STRING" id="105696.A0A1Y2LMA0"/>
<keyword evidence="5" id="KW-1185">Reference proteome</keyword>
<dbReference type="SUPFAM" id="SSF49899">
    <property type="entry name" value="Concanavalin A-like lectins/glucanases"/>
    <property type="match status" value="1"/>
</dbReference>
<feature type="signal peptide" evidence="2">
    <location>
        <begin position="1"/>
        <end position="26"/>
    </location>
</feature>
<dbReference type="GO" id="GO:0004553">
    <property type="term" value="F:hydrolase activity, hydrolyzing O-glycosyl compounds"/>
    <property type="evidence" value="ECO:0007669"/>
    <property type="project" value="InterPro"/>
</dbReference>
<gene>
    <name evidence="4" type="ORF">B5807_11014</name>
</gene>
<reference evidence="4 5" key="1">
    <citation type="journal article" date="2017" name="Genome Announc.">
        <title>Genome sequence of the saprophytic ascomycete Epicoccum nigrum ICMP 19927 strain isolated from New Zealand.</title>
        <authorList>
            <person name="Fokin M."/>
            <person name="Fleetwood D."/>
            <person name="Weir B.S."/>
            <person name="Villas-Boas S.G."/>
        </authorList>
    </citation>
    <scope>NUCLEOTIDE SEQUENCE [LARGE SCALE GENOMIC DNA]</scope>
    <source>
        <strain evidence="4 5">ICMP 19927</strain>
    </source>
</reference>
<feature type="chain" id="PRO_5011011836" description="GH16 domain-containing protein" evidence="2">
    <location>
        <begin position="27"/>
        <end position="241"/>
    </location>
</feature>
<sequence>MPFSNPFSSTAIFILFVLMFRSSADCECGYRISSHSSQIASLLFTEAVQTEFRELSSLDDSEDWKIKQLRLDAVPDMDRLGRIVEDKNIILNATGLQLIVGSTLIEGNLVSTDQIQSTREDIRFGSFRAYMKTSPINGTCATSLWYHNYTQEIDIELLSRQQEWDRHPTNLSIHNEESAGDDDDDTSNTTSTIDRQLGFDLTKGFHEYDTTGRWRLSTSSLATNGLALLMNSSPRPQGMSK</sequence>
<proteinExistence type="predicted"/>
<dbReference type="PANTHER" id="PTHR38121">
    <property type="entry name" value="GH16 DOMAIN-CONTAINING PROTEIN"/>
    <property type="match status" value="1"/>
</dbReference>
<dbReference type="Proteomes" id="UP000193240">
    <property type="component" value="Unassembled WGS sequence"/>
</dbReference>
<dbReference type="InterPro" id="IPR013320">
    <property type="entry name" value="ConA-like_dom_sf"/>
</dbReference>
<protein>
    <recommendedName>
        <fullName evidence="3">GH16 domain-containing protein</fullName>
    </recommendedName>
</protein>
<evidence type="ECO:0000313" key="5">
    <source>
        <dbReference type="Proteomes" id="UP000193240"/>
    </source>
</evidence>
<name>A0A1Y2LMA0_EPING</name>
<dbReference type="InParanoid" id="A0A1Y2LMA0"/>
<feature type="region of interest" description="Disordered" evidence="1">
    <location>
        <begin position="171"/>
        <end position="192"/>
    </location>
</feature>
<accession>A0A1Y2LMA0</accession>
<dbReference type="PANTHER" id="PTHR38121:SF5">
    <property type="entry name" value="GH16 DOMAIN-CONTAINING PROTEIN"/>
    <property type="match status" value="1"/>
</dbReference>